<feature type="transmembrane region" description="Helical" evidence="8">
    <location>
        <begin position="671"/>
        <end position="691"/>
    </location>
</feature>
<gene>
    <name evidence="11" type="ORF">ILYODFUR_006729</name>
</gene>
<keyword evidence="5 8" id="KW-0472">Membrane</keyword>
<dbReference type="InterPro" id="IPR057244">
    <property type="entry name" value="GAIN_B"/>
</dbReference>
<evidence type="ECO:0000256" key="3">
    <source>
        <dbReference type="ARBA" id="ARBA00022692"/>
    </source>
</evidence>
<feature type="domain" description="GAIN-B" evidence="9">
    <location>
        <begin position="488"/>
        <end position="628"/>
    </location>
</feature>
<feature type="transmembrane region" description="Helical" evidence="8">
    <location>
        <begin position="878"/>
        <end position="899"/>
    </location>
</feature>
<dbReference type="PANTHER" id="PTHR45813:SF2">
    <property type="entry name" value="ADHESION G-PROTEIN COUPLED RECEPTOR F3"/>
    <property type="match status" value="1"/>
</dbReference>
<keyword evidence="4 8" id="KW-1133">Transmembrane helix</keyword>
<feature type="transmembrane region" description="Helical" evidence="8">
    <location>
        <begin position="792"/>
        <end position="818"/>
    </location>
</feature>
<evidence type="ECO:0000256" key="2">
    <source>
        <dbReference type="ARBA" id="ARBA00007343"/>
    </source>
</evidence>
<organism evidence="11 12">
    <name type="scientific">Ilyodon furcidens</name>
    <name type="common">goldbreast splitfin</name>
    <dbReference type="NCBI Taxonomy" id="33524"/>
    <lineage>
        <taxon>Eukaryota</taxon>
        <taxon>Metazoa</taxon>
        <taxon>Chordata</taxon>
        <taxon>Craniata</taxon>
        <taxon>Vertebrata</taxon>
        <taxon>Euteleostomi</taxon>
        <taxon>Actinopterygii</taxon>
        <taxon>Neopterygii</taxon>
        <taxon>Teleostei</taxon>
        <taxon>Neoteleostei</taxon>
        <taxon>Acanthomorphata</taxon>
        <taxon>Ovalentaria</taxon>
        <taxon>Atherinomorphae</taxon>
        <taxon>Cyprinodontiformes</taxon>
        <taxon>Goodeidae</taxon>
        <taxon>Ilyodon</taxon>
    </lineage>
</organism>
<comment type="caution">
    <text evidence="11">The sequence shown here is derived from an EMBL/GenBank/DDBJ whole genome shotgun (WGS) entry which is preliminary data.</text>
</comment>
<proteinExistence type="inferred from homology"/>
<dbReference type="PRINTS" id="PR00249">
    <property type="entry name" value="GPCRSECRETIN"/>
</dbReference>
<reference evidence="11 12" key="1">
    <citation type="submission" date="2021-06" db="EMBL/GenBank/DDBJ databases">
        <authorList>
            <person name="Palmer J.M."/>
        </authorList>
    </citation>
    <scope>NUCLEOTIDE SEQUENCE [LARGE SCALE GENOMIC DNA]</scope>
    <source>
        <strain evidence="12">if_2019</strain>
        <tissue evidence="11">Muscle</tissue>
    </source>
</reference>
<evidence type="ECO:0000256" key="6">
    <source>
        <dbReference type="ARBA" id="ARBA00023157"/>
    </source>
</evidence>
<accession>A0ABV0T7G3</accession>
<evidence type="ECO:0000313" key="11">
    <source>
        <dbReference type="EMBL" id="MEQ2228222.1"/>
    </source>
</evidence>
<protein>
    <submittedName>
        <fullName evidence="11">Uncharacterized protein</fullName>
    </submittedName>
</protein>
<dbReference type="InterPro" id="IPR000832">
    <property type="entry name" value="GPCR_2_secretin-like"/>
</dbReference>
<evidence type="ECO:0000256" key="1">
    <source>
        <dbReference type="ARBA" id="ARBA00004141"/>
    </source>
</evidence>
<evidence type="ECO:0000256" key="4">
    <source>
        <dbReference type="ARBA" id="ARBA00022989"/>
    </source>
</evidence>
<feature type="transmembrane region" description="Helical" evidence="8">
    <location>
        <begin position="634"/>
        <end position="659"/>
    </location>
</feature>
<feature type="transmembrane region" description="Helical" evidence="8">
    <location>
        <begin position="746"/>
        <end position="765"/>
    </location>
</feature>
<feature type="domain" description="G-protein coupled receptors family 2 profile 2" evidence="10">
    <location>
        <begin position="632"/>
        <end position="900"/>
    </location>
</feature>
<dbReference type="PROSITE" id="PS50261">
    <property type="entry name" value="G_PROTEIN_RECEP_F2_4"/>
    <property type="match status" value="1"/>
</dbReference>
<dbReference type="Pfam" id="PF00002">
    <property type="entry name" value="7tm_2"/>
    <property type="match status" value="1"/>
</dbReference>
<keyword evidence="6" id="KW-1015">Disulfide bond</keyword>
<keyword evidence="7" id="KW-0325">Glycoprotein</keyword>
<comment type="subcellular location">
    <subcellularLocation>
        <location evidence="1">Membrane</location>
        <topology evidence="1">Multi-pass membrane protein</topology>
    </subcellularLocation>
</comment>
<dbReference type="InterPro" id="IPR000203">
    <property type="entry name" value="GPS"/>
</dbReference>
<evidence type="ECO:0000256" key="7">
    <source>
        <dbReference type="ARBA" id="ARBA00023180"/>
    </source>
</evidence>
<name>A0ABV0T7G3_9TELE</name>
<dbReference type="Pfam" id="PF01825">
    <property type="entry name" value="GPS"/>
    <property type="match status" value="1"/>
</dbReference>
<dbReference type="Gene3D" id="1.20.1070.10">
    <property type="entry name" value="Rhodopsin 7-helix transmembrane proteins"/>
    <property type="match status" value="1"/>
</dbReference>
<keyword evidence="3 8" id="KW-0812">Transmembrane</keyword>
<dbReference type="InterPro" id="IPR051587">
    <property type="entry name" value="Adhesion_GPCR"/>
</dbReference>
<comment type="similarity">
    <text evidence="2">Belongs to the G-protein coupled receptor 2 family. Adhesion G-protein coupled receptor (ADGR) subfamily.</text>
</comment>
<keyword evidence="12" id="KW-1185">Reference proteome</keyword>
<feature type="transmembrane region" description="Helical" evidence="8">
    <location>
        <begin position="711"/>
        <end position="734"/>
    </location>
</feature>
<dbReference type="Proteomes" id="UP001482620">
    <property type="component" value="Unassembled WGS sequence"/>
</dbReference>
<evidence type="ECO:0000313" key="12">
    <source>
        <dbReference type="Proteomes" id="UP001482620"/>
    </source>
</evidence>
<dbReference type="Gene3D" id="2.60.220.50">
    <property type="match status" value="1"/>
</dbReference>
<dbReference type="InterPro" id="IPR017981">
    <property type="entry name" value="GPCR_2-like_7TM"/>
</dbReference>
<evidence type="ECO:0000259" key="9">
    <source>
        <dbReference type="PROSITE" id="PS50221"/>
    </source>
</evidence>
<evidence type="ECO:0000256" key="8">
    <source>
        <dbReference type="SAM" id="Phobius"/>
    </source>
</evidence>
<evidence type="ECO:0000256" key="5">
    <source>
        <dbReference type="ARBA" id="ARBA00023136"/>
    </source>
</evidence>
<dbReference type="SMART" id="SM00303">
    <property type="entry name" value="GPS"/>
    <property type="match status" value="1"/>
</dbReference>
<dbReference type="InterPro" id="IPR046338">
    <property type="entry name" value="GAIN_dom_sf"/>
</dbReference>
<dbReference type="SUPFAM" id="SSF81321">
    <property type="entry name" value="Family A G protein-coupled receptor-like"/>
    <property type="match status" value="1"/>
</dbReference>
<evidence type="ECO:0000259" key="10">
    <source>
        <dbReference type="PROSITE" id="PS50261"/>
    </source>
</evidence>
<dbReference type="EMBL" id="JAHRIQ010023590">
    <property type="protein sequence ID" value="MEQ2228222.1"/>
    <property type="molecule type" value="Genomic_DNA"/>
</dbReference>
<dbReference type="PROSITE" id="PS50221">
    <property type="entry name" value="GAIN_B"/>
    <property type="match status" value="1"/>
</dbReference>
<feature type="transmembrane region" description="Helical" evidence="8">
    <location>
        <begin position="846"/>
        <end position="866"/>
    </location>
</feature>
<dbReference type="PANTHER" id="PTHR45813">
    <property type="entry name" value="IG-LIKE DOMAIN-CONTAINING PROTEIN"/>
    <property type="match status" value="1"/>
</dbReference>
<sequence>MKFVAIRHIMIRSGVYINQTHFQVGVTGNIQLDGDRFKGCLTVKSSEAYRTCNDDVTKAIQKEYSLIRGFDTLGSLKYSVGSVIVNFAMEFASAVESQNLFEKSIALGRNLSGSLTLETTGFISLKVPSDSVPYNNSTSVECTTDEDLNAEPKWTLKRKDGDFLITNGSISTLSISPKRTRVTLKQVNELWEGEYVCLFVQEKNGTTINHKANATMDICLKPIIETSAEPTFPLCKKDSDIFLVTVKCKIKKSTENYTVTWNNDATPKGSTEEDDTQIYSADKVIDCKKTSGNGSTSPAVSCTFTNQCNQTQIQNVMVTVIYAGDKYCAREGDWGDTKADFTAQIKCHKQAGTRKRKCSHIGTWEKEVSECVVKKLYDVLESAKISDIGLGELSLNAAIVFDRFKSVTKTSTLPGYANLDTSVTVLTTMNEKLSNSSLMNQTAIDDFLLSSSHLLNKSLESSWNTTPPENSSSSMAERYMLSVEKLISRSDIIAKTRNENLEALACNVSSKCNNSVFNTTISLSDAQNVKTIGFQLLENYLPCNNSSVPNSIVVSTTAETKSEVKISIDFQLTSPRPRNVELHCVFWNKTLSAWSTDGCKWEGSHNEGRCVCEHLSSFAILMSKEPLEVPGLNYVTYVALSVSVLSLISNLVIELIVWSDVVKTSTLYLRHIAHVNISLCLLIADLCFLASSDPKNISDLWCRTSVVLKHFCYLAMFFWMFCLSATLLHQAVFLFHKVSKKNYLRFSMVIGYFCPLLIVVITFLTNDGGIEGKYYSKDTCWLVYGGLLKGTIYTFIIPVGAIVFINVFSMLVVIMKLISHHTEIQQKTEISPEKEKAAAKTVMRSVILLTPIFGVTWIFGFAMLVLDLTSGPLAYAVHYIFTVANGFQGLFILLTTCFGDRMTREALRKYFNKKTPASSVSESSTTMESKLKK</sequence>